<feature type="non-terminal residue" evidence="3">
    <location>
        <position position="326"/>
    </location>
</feature>
<dbReference type="GO" id="GO:0034498">
    <property type="term" value="P:early endosome to Golgi transport"/>
    <property type="evidence" value="ECO:0007669"/>
    <property type="project" value="TreeGrafter"/>
</dbReference>
<protein>
    <recommendedName>
        <fullName evidence="2">TRAPPC10/Trs130 N-terminal domain-containing protein</fullName>
    </recommendedName>
</protein>
<dbReference type="InterPro" id="IPR056913">
    <property type="entry name" value="TRAPPC10/Trs130_N"/>
</dbReference>
<dbReference type="GO" id="GO:0006891">
    <property type="term" value="P:intra-Golgi vesicle-mediated transport"/>
    <property type="evidence" value="ECO:0007669"/>
    <property type="project" value="TreeGrafter"/>
</dbReference>
<dbReference type="InterPro" id="IPR045126">
    <property type="entry name" value="TRAPPC10/Trs130"/>
</dbReference>
<accession>A0A2G5B7Y4</accession>
<keyword evidence="4" id="KW-1185">Reference proteome</keyword>
<sequence length="326" mass="37459">MLRTDVVESWNAVFLAIRERVVQALEERVASMTEEIRRLDANRMLPGWNYCRFFVFKEGLVNLYRVMGLKDEALAQYDELEAAYLQLLNAQQLSWFSTFGGNEAGDDFTDLLDLTKKPYRQRMVENSITMFDFRIYLFGQQSQLLIAMGKYEEFVERAQRFVTTFAKYMREKGAGLSLAFVSSWLYSTCQNIVEICEGVQIDQAPVERSGFKASISATARMLASSKAEFLTRARQQLDILGTLNGRLPEKYLRRSNTYMQMDASTLAAEDNGDIKSITNPVLTEALGTDERFDQIYIRTCEQATQYYLDCGRRRFAQVLQGDIAQL</sequence>
<reference evidence="3 4" key="1">
    <citation type="journal article" date="2015" name="Genome Biol. Evol.">
        <title>Phylogenomic analyses indicate that early fungi evolved digesting cell walls of algal ancestors of land plants.</title>
        <authorList>
            <person name="Chang Y."/>
            <person name="Wang S."/>
            <person name="Sekimoto S."/>
            <person name="Aerts A.L."/>
            <person name="Choi C."/>
            <person name="Clum A."/>
            <person name="LaButti K.M."/>
            <person name="Lindquist E.A."/>
            <person name="Yee Ngan C."/>
            <person name="Ohm R.A."/>
            <person name="Salamov A.A."/>
            <person name="Grigoriev I.V."/>
            <person name="Spatafora J.W."/>
            <person name="Berbee M.L."/>
        </authorList>
    </citation>
    <scope>NUCLEOTIDE SEQUENCE [LARGE SCALE GENOMIC DNA]</scope>
    <source>
        <strain evidence="3 4">NRRL 1564</strain>
    </source>
</reference>
<dbReference type="STRING" id="763665.A0A2G5B7Y4"/>
<feature type="coiled-coil region" evidence="1">
    <location>
        <begin position="15"/>
        <end position="42"/>
    </location>
</feature>
<gene>
    <name evidence="3" type="ORF">COEREDRAFT_45555</name>
</gene>
<dbReference type="PANTHER" id="PTHR13251">
    <property type="entry name" value="EPILEPSY HOLOPROSENCEPHALY CANDIDATE 1/TMEM1"/>
    <property type="match status" value="1"/>
</dbReference>
<organism evidence="3 4">
    <name type="scientific">Coemansia reversa (strain ATCC 12441 / NRRL 1564)</name>
    <dbReference type="NCBI Taxonomy" id="763665"/>
    <lineage>
        <taxon>Eukaryota</taxon>
        <taxon>Fungi</taxon>
        <taxon>Fungi incertae sedis</taxon>
        <taxon>Zoopagomycota</taxon>
        <taxon>Kickxellomycotina</taxon>
        <taxon>Kickxellomycetes</taxon>
        <taxon>Kickxellales</taxon>
        <taxon>Kickxellaceae</taxon>
        <taxon>Coemansia</taxon>
    </lineage>
</organism>
<evidence type="ECO:0000313" key="4">
    <source>
        <dbReference type="Proteomes" id="UP000242474"/>
    </source>
</evidence>
<dbReference type="Proteomes" id="UP000242474">
    <property type="component" value="Unassembled WGS sequence"/>
</dbReference>
<evidence type="ECO:0000313" key="3">
    <source>
        <dbReference type="EMBL" id="PIA15104.1"/>
    </source>
</evidence>
<dbReference type="OrthoDB" id="10256906at2759"/>
<name>A0A2G5B7Y4_COERN</name>
<dbReference type="GO" id="GO:1990071">
    <property type="term" value="C:TRAPPII protein complex"/>
    <property type="evidence" value="ECO:0007669"/>
    <property type="project" value="InterPro"/>
</dbReference>
<evidence type="ECO:0000259" key="2">
    <source>
        <dbReference type="Pfam" id="PF23036"/>
    </source>
</evidence>
<dbReference type="GO" id="GO:0005829">
    <property type="term" value="C:cytosol"/>
    <property type="evidence" value="ECO:0007669"/>
    <property type="project" value="GOC"/>
</dbReference>
<dbReference type="PANTHER" id="PTHR13251:SF3">
    <property type="entry name" value="TRAFFICKING PROTEIN PARTICLE COMPLEX SUBUNIT 10"/>
    <property type="match status" value="1"/>
</dbReference>
<proteinExistence type="predicted"/>
<dbReference type="Pfam" id="PF23036">
    <property type="entry name" value="TRAPPC10_1st"/>
    <property type="match status" value="1"/>
</dbReference>
<dbReference type="AlphaFoldDB" id="A0A2G5B7Y4"/>
<feature type="domain" description="TRAPPC10/Trs130 N-terminal" evidence="2">
    <location>
        <begin position="7"/>
        <end position="153"/>
    </location>
</feature>
<dbReference type="EMBL" id="KZ303510">
    <property type="protein sequence ID" value="PIA15104.1"/>
    <property type="molecule type" value="Genomic_DNA"/>
</dbReference>
<evidence type="ECO:0000256" key="1">
    <source>
        <dbReference type="SAM" id="Coils"/>
    </source>
</evidence>
<keyword evidence="1" id="KW-0175">Coiled coil</keyword>